<dbReference type="GeneID" id="55806281"/>
<dbReference type="Proteomes" id="UP000248666">
    <property type="component" value="Segment"/>
</dbReference>
<dbReference type="EMBL" id="LC373201">
    <property type="protein sequence ID" value="BBK03820.1"/>
    <property type="molecule type" value="Genomic_DNA"/>
</dbReference>
<dbReference type="KEGG" id="vg:55806281"/>
<reference evidence="1 2" key="1">
    <citation type="submission" date="2018-02" db="EMBL/GenBank/DDBJ databases">
        <title>Isolation and characterization of bacteriophage of Enterobacter asburiae, a cause of soft rot disease of plants in Vietnam.</title>
        <authorList>
            <person name="Doi K."/>
            <person name="Nagayoshi Y."/>
            <person name="Fujino Y."/>
            <person name="Thanh N.C."/>
        </authorList>
    </citation>
    <scope>NUCLEOTIDE SEQUENCE [LARGE SCALE GENOMIC DNA]</scope>
</reference>
<evidence type="ECO:0000313" key="1">
    <source>
        <dbReference type="EMBL" id="BBK03820.1"/>
    </source>
</evidence>
<dbReference type="RefSeq" id="YP_009877090.1">
    <property type="nucleotide sequence ID" value="NC_049384.1"/>
</dbReference>
<proteinExistence type="predicted"/>
<name>A0A4P2WVF7_9CAUD</name>
<organism evidence="1 2">
    <name type="scientific">Enterobacter phage EspM4VN</name>
    <dbReference type="NCBI Taxonomy" id="2137745"/>
    <lineage>
        <taxon>Viruses</taxon>
        <taxon>Duplodnaviria</taxon>
        <taxon>Heunggongvirae</taxon>
        <taxon>Uroviricota</taxon>
        <taxon>Caudoviricetes</taxon>
        <taxon>Pantevenvirales</taxon>
        <taxon>Ackermannviridae</taxon>
        <taxon>Aglimvirinae</taxon>
        <taxon>Agtrevirus</taxon>
        <taxon>Agtrevirus EM4</taxon>
    </lineage>
</organism>
<accession>A0A4P2WVF7</accession>
<protein>
    <submittedName>
        <fullName evidence="1">Uncharacterized protein</fullName>
    </submittedName>
</protein>
<sequence>MTCISIPHYIAGFNRPDNSTPEVFRKSQKVIEKALKTAVICGGFHLYKKVKHFASPNLISVCDPYISEANCVPVNCFTLPSVVMSEQFNTRCSEELLTDWRSLKDQYVSWVRTAYPSMEIYTDIRCEEEVACARIWAIDIECVDYSMQTLRFINKEDAIAAVEMIRGAM</sequence>
<keyword evidence="2" id="KW-1185">Reference proteome</keyword>
<evidence type="ECO:0000313" key="2">
    <source>
        <dbReference type="Proteomes" id="UP000248666"/>
    </source>
</evidence>